<sequence length="262" mass="28862">MKASLIQHSQALLFLLTFTGTLLAHTSLSRADGSLVTDISSHLISVTSDFTGTDLLLFGTVRGDIASDGQEHGDIIVVIRGPETEVIVRKKERIAGIWANTDALEIDKVPGFYASASNRPVREITSGNTLDRLRIGPERIAFRELESRSDAVDFKRAIVRQRQAEQLYTDGQSKVYFLGPSLFRTTIHFPANVPVGTYTAEFYLFKNGDLISAQSSPLFIKKSGLGRQIYDFAQNHPAWHGLAAIIIALIAGWVASAIFRKE</sequence>
<reference evidence="2" key="2">
    <citation type="submission" date="2023-01" db="EMBL/GenBank/DDBJ databases">
        <title>Draft genome sequence of Sneathiella chinensis strain NBRC 103408.</title>
        <authorList>
            <person name="Sun Q."/>
            <person name="Mori K."/>
        </authorList>
    </citation>
    <scope>NUCLEOTIDE SEQUENCE</scope>
    <source>
        <strain evidence="2">NBRC 103408</strain>
    </source>
</reference>
<feature type="transmembrane region" description="Helical" evidence="1">
    <location>
        <begin position="238"/>
        <end position="259"/>
    </location>
</feature>
<keyword evidence="1" id="KW-0812">Transmembrane</keyword>
<organism evidence="2 3">
    <name type="scientific">Sneathiella chinensis</name>
    <dbReference type="NCBI Taxonomy" id="349750"/>
    <lineage>
        <taxon>Bacteria</taxon>
        <taxon>Pseudomonadati</taxon>
        <taxon>Pseudomonadota</taxon>
        <taxon>Alphaproteobacteria</taxon>
        <taxon>Sneathiellales</taxon>
        <taxon>Sneathiellaceae</taxon>
        <taxon>Sneathiella</taxon>
    </lineage>
</organism>
<reference evidence="2" key="1">
    <citation type="journal article" date="2014" name="Int. J. Syst. Evol. Microbiol.">
        <title>Complete genome of a new Firmicutes species belonging to the dominant human colonic microbiota ('Ruminococcus bicirculans') reveals two chromosomes and a selective capacity to utilize plant glucans.</title>
        <authorList>
            <consortium name="NISC Comparative Sequencing Program"/>
            <person name="Wegmann U."/>
            <person name="Louis P."/>
            <person name="Goesmann A."/>
            <person name="Henrissat B."/>
            <person name="Duncan S.H."/>
            <person name="Flint H.J."/>
        </authorList>
    </citation>
    <scope>NUCLEOTIDE SEQUENCE</scope>
    <source>
        <strain evidence="2">NBRC 103408</strain>
    </source>
</reference>
<dbReference type="Pfam" id="PF09608">
    <property type="entry name" value="Alph_Pro_TM"/>
    <property type="match status" value="1"/>
</dbReference>
<evidence type="ECO:0008006" key="4">
    <source>
        <dbReference type="Google" id="ProtNLM"/>
    </source>
</evidence>
<keyword evidence="1" id="KW-0472">Membrane</keyword>
<dbReference type="EMBL" id="BSNF01000001">
    <property type="protein sequence ID" value="GLQ05477.1"/>
    <property type="molecule type" value="Genomic_DNA"/>
</dbReference>
<dbReference type="Proteomes" id="UP001161409">
    <property type="component" value="Unassembled WGS sequence"/>
</dbReference>
<protein>
    <recommendedName>
        <fullName evidence="4">TIGR02186 family protein</fullName>
    </recommendedName>
</protein>
<evidence type="ECO:0000256" key="1">
    <source>
        <dbReference type="SAM" id="Phobius"/>
    </source>
</evidence>
<evidence type="ECO:0000313" key="2">
    <source>
        <dbReference type="EMBL" id="GLQ05477.1"/>
    </source>
</evidence>
<comment type="caution">
    <text evidence="2">The sequence shown here is derived from an EMBL/GenBank/DDBJ whole genome shotgun (WGS) entry which is preliminary data.</text>
</comment>
<evidence type="ECO:0000313" key="3">
    <source>
        <dbReference type="Proteomes" id="UP001161409"/>
    </source>
</evidence>
<gene>
    <name evidence="2" type="ORF">GCM10007924_06980</name>
</gene>
<name>A0ABQ5TZQ8_9PROT</name>
<keyword evidence="3" id="KW-1185">Reference proteome</keyword>
<dbReference type="InterPro" id="IPR019088">
    <property type="entry name" value="CHP02186-rel_TM"/>
</dbReference>
<accession>A0ABQ5TZQ8</accession>
<keyword evidence="1" id="KW-1133">Transmembrane helix</keyword>
<dbReference type="RefSeq" id="WP_169559475.1">
    <property type="nucleotide sequence ID" value="NZ_BSNF01000001.1"/>
</dbReference>
<proteinExistence type="predicted"/>